<dbReference type="Pfam" id="PF06796">
    <property type="entry name" value="NapE"/>
    <property type="match status" value="1"/>
</dbReference>
<feature type="transmembrane region" description="Helical" evidence="1">
    <location>
        <begin position="21"/>
        <end position="47"/>
    </location>
</feature>
<protein>
    <submittedName>
        <fullName evidence="2">Nitrate reductase</fullName>
    </submittedName>
</protein>
<organism evidence="2 3">
    <name type="scientific">Ignatzschineria larvae DSM 13226</name>
    <dbReference type="NCBI Taxonomy" id="1111732"/>
    <lineage>
        <taxon>Bacteria</taxon>
        <taxon>Pseudomonadati</taxon>
        <taxon>Pseudomonadota</taxon>
        <taxon>Gammaproteobacteria</taxon>
        <taxon>Cardiobacteriales</taxon>
        <taxon>Ignatzschineriaceae</taxon>
        <taxon>Ignatzschineria</taxon>
    </lineage>
</organism>
<name>A0ABZ3C1E6_9GAMM</name>
<keyword evidence="1" id="KW-1133">Transmembrane helix</keyword>
<reference evidence="2 3" key="1">
    <citation type="submission" date="2024-03" db="EMBL/GenBank/DDBJ databases">
        <title>Complete Genome Sequence and Annotation of Ignatzschineria larvae DSM 13226.</title>
        <authorList>
            <person name="Cantrell E."/>
            <person name="Burcham Z.M."/>
        </authorList>
    </citation>
    <scope>NUCLEOTIDE SEQUENCE [LARGE SCALE GENOMIC DNA]</scope>
    <source>
        <strain evidence="2 3">DSM 13226</strain>
    </source>
</reference>
<dbReference type="Proteomes" id="UP001449178">
    <property type="component" value="Chromosome"/>
</dbReference>
<dbReference type="InterPro" id="IPR010649">
    <property type="entry name" value="NapE_TorE"/>
</dbReference>
<keyword evidence="1" id="KW-0812">Transmembrane</keyword>
<sequence>MKKSYTEDSKKISPKLEEWRSFLLLAIIILPILAVCAIGAYGFFIWFMQLLFWGPPA</sequence>
<dbReference type="EMBL" id="CP150637">
    <property type="protein sequence ID" value="WZW88621.1"/>
    <property type="molecule type" value="Genomic_DNA"/>
</dbReference>
<accession>A0ABZ3C1E6</accession>
<dbReference type="RefSeq" id="WP_084331529.1">
    <property type="nucleotide sequence ID" value="NZ_AZOD01000038.1"/>
</dbReference>
<evidence type="ECO:0000313" key="2">
    <source>
        <dbReference type="EMBL" id="WZW88621.1"/>
    </source>
</evidence>
<gene>
    <name evidence="2" type="ORF">WMO13_04330</name>
</gene>
<keyword evidence="3" id="KW-1185">Reference proteome</keyword>
<evidence type="ECO:0000256" key="1">
    <source>
        <dbReference type="SAM" id="Phobius"/>
    </source>
</evidence>
<evidence type="ECO:0000313" key="3">
    <source>
        <dbReference type="Proteomes" id="UP001449178"/>
    </source>
</evidence>
<keyword evidence="1" id="KW-0472">Membrane</keyword>
<proteinExistence type="predicted"/>